<protein>
    <submittedName>
        <fullName evidence="8">Major facilitator transporter</fullName>
    </submittedName>
</protein>
<keyword evidence="9" id="KW-1185">Reference proteome</keyword>
<dbReference type="InParanoid" id="A0A0J6WTD6"/>
<feature type="transmembrane region" description="Helical" evidence="6">
    <location>
        <begin position="162"/>
        <end position="180"/>
    </location>
</feature>
<feature type="transmembrane region" description="Helical" evidence="6">
    <location>
        <begin position="332"/>
        <end position="353"/>
    </location>
</feature>
<evidence type="ECO:0000256" key="6">
    <source>
        <dbReference type="SAM" id="Phobius"/>
    </source>
</evidence>
<evidence type="ECO:0000256" key="4">
    <source>
        <dbReference type="ARBA" id="ARBA00022989"/>
    </source>
</evidence>
<dbReference type="RefSeq" id="WP_048515029.1">
    <property type="nucleotide sequence ID" value="NZ_FUXD01000039.1"/>
</dbReference>
<comment type="subcellular location">
    <subcellularLocation>
        <location evidence="1">Cell membrane</location>
        <topology evidence="1">Multi-pass membrane protein</topology>
    </subcellularLocation>
</comment>
<dbReference type="SUPFAM" id="SSF103473">
    <property type="entry name" value="MFS general substrate transporter"/>
    <property type="match status" value="1"/>
</dbReference>
<dbReference type="InterPro" id="IPR011701">
    <property type="entry name" value="MFS"/>
</dbReference>
<dbReference type="AlphaFoldDB" id="A0A0J6WTD6"/>
<feature type="domain" description="Major facilitator superfamily (MFS) profile" evidence="7">
    <location>
        <begin position="7"/>
        <end position="387"/>
    </location>
</feature>
<dbReference type="PANTHER" id="PTHR43129:SF1">
    <property type="entry name" value="FOSMIDOMYCIN RESISTANCE PROTEIN"/>
    <property type="match status" value="1"/>
</dbReference>
<dbReference type="InterPro" id="IPR036259">
    <property type="entry name" value="MFS_trans_sf"/>
</dbReference>
<evidence type="ECO:0000313" key="8">
    <source>
        <dbReference type="EMBL" id="KMO85784.1"/>
    </source>
</evidence>
<evidence type="ECO:0000259" key="7">
    <source>
        <dbReference type="PROSITE" id="PS50850"/>
    </source>
</evidence>
<dbReference type="Proteomes" id="UP000036503">
    <property type="component" value="Unassembled WGS sequence"/>
</dbReference>
<keyword evidence="2" id="KW-0813">Transport</keyword>
<sequence length="392" mass="41978">MKKLNPYVYLFTMGHFSVDWAQGAIPALLPYFISTYALNYREAATIIFANLLLASLLQPLLGYYSDKVSKPWFIALGPICCGISLTAISFSTSYSLTFVLAMISGVGSAIFHPEAALMVNHIAGDQKGKALGSFSVGGNAGFAIGPMVAGFCAYAINNIHGLVIFGIVNAILAAAIYSRMPRVLSLASEYVRQDKEAHAGAVQTNDWKAFNKLTVIIFARSMGFTLCNTFIPIYWVSVLHSNAANGSLALTILFTMGVFITFLGGIMSDRVGFIKIIRISFICMVPAMIAFTNSTNIWLSTILLIPVAFSLFAPYSPIVVLGQTYLAKSAGFASGITLGLSTTVGGLMAPVVGWGADQWGIPAALQILWIVALAGVIFAFLIPQPKERHAAI</sequence>
<dbReference type="Pfam" id="PF07690">
    <property type="entry name" value="MFS_1"/>
    <property type="match status" value="1"/>
</dbReference>
<feature type="transmembrane region" description="Helical" evidence="6">
    <location>
        <begin position="45"/>
        <end position="64"/>
    </location>
</feature>
<organism evidence="8 9">
    <name type="scientific">Megasphaera cerevisiae DSM 20462</name>
    <dbReference type="NCBI Taxonomy" id="1122219"/>
    <lineage>
        <taxon>Bacteria</taxon>
        <taxon>Bacillati</taxon>
        <taxon>Bacillota</taxon>
        <taxon>Negativicutes</taxon>
        <taxon>Veillonellales</taxon>
        <taxon>Veillonellaceae</taxon>
        <taxon>Megasphaera</taxon>
    </lineage>
</organism>
<feature type="transmembrane region" description="Helical" evidence="6">
    <location>
        <begin position="131"/>
        <end position="156"/>
    </location>
</feature>
<keyword evidence="4 6" id="KW-1133">Transmembrane helix</keyword>
<evidence type="ECO:0000313" key="9">
    <source>
        <dbReference type="Proteomes" id="UP000036503"/>
    </source>
</evidence>
<feature type="transmembrane region" description="Helical" evidence="6">
    <location>
        <begin position="7"/>
        <end position="33"/>
    </location>
</feature>
<feature type="transmembrane region" description="Helical" evidence="6">
    <location>
        <begin position="359"/>
        <end position="382"/>
    </location>
</feature>
<dbReference type="GO" id="GO:0005886">
    <property type="term" value="C:plasma membrane"/>
    <property type="evidence" value="ECO:0007669"/>
    <property type="project" value="UniProtKB-SubCell"/>
</dbReference>
<keyword evidence="3 6" id="KW-0812">Transmembrane</keyword>
<comment type="caution">
    <text evidence="8">The sequence shown here is derived from an EMBL/GenBank/DDBJ whole genome shotgun (WGS) entry which is preliminary data.</text>
</comment>
<dbReference type="CDD" id="cd17478">
    <property type="entry name" value="MFS_FsR"/>
    <property type="match status" value="1"/>
</dbReference>
<feature type="transmembrane region" description="Helical" evidence="6">
    <location>
        <begin position="213"/>
        <end position="235"/>
    </location>
</feature>
<dbReference type="PROSITE" id="PS50850">
    <property type="entry name" value="MFS"/>
    <property type="match status" value="1"/>
</dbReference>
<dbReference type="Gene3D" id="1.20.1250.20">
    <property type="entry name" value="MFS general substrate transporter like domains"/>
    <property type="match status" value="2"/>
</dbReference>
<dbReference type="STRING" id="39029.BSR42_07085"/>
<proteinExistence type="predicted"/>
<evidence type="ECO:0000256" key="5">
    <source>
        <dbReference type="ARBA" id="ARBA00023136"/>
    </source>
</evidence>
<gene>
    <name evidence="8" type="ORF">AB840_11700</name>
</gene>
<dbReference type="FunCoup" id="A0A0J6WTD6">
    <property type="interactions" value="2"/>
</dbReference>
<feature type="transmembrane region" description="Helical" evidence="6">
    <location>
        <begin position="96"/>
        <end position="119"/>
    </location>
</feature>
<accession>A0A0J6WTD6</accession>
<dbReference type="InterPro" id="IPR020846">
    <property type="entry name" value="MFS_dom"/>
</dbReference>
<dbReference type="GO" id="GO:0022857">
    <property type="term" value="F:transmembrane transporter activity"/>
    <property type="evidence" value="ECO:0007669"/>
    <property type="project" value="InterPro"/>
</dbReference>
<evidence type="ECO:0000256" key="3">
    <source>
        <dbReference type="ARBA" id="ARBA00022692"/>
    </source>
</evidence>
<feature type="transmembrane region" description="Helical" evidence="6">
    <location>
        <begin position="247"/>
        <end position="266"/>
    </location>
</feature>
<feature type="transmembrane region" description="Helical" evidence="6">
    <location>
        <begin position="273"/>
        <end position="291"/>
    </location>
</feature>
<dbReference type="PANTHER" id="PTHR43129">
    <property type="entry name" value="FOSMIDOMYCIN RESISTANCE PROTEIN"/>
    <property type="match status" value="1"/>
</dbReference>
<evidence type="ECO:0000256" key="2">
    <source>
        <dbReference type="ARBA" id="ARBA00022448"/>
    </source>
</evidence>
<dbReference type="PATRIC" id="fig|1122219.3.peg.2297"/>
<name>A0A0J6WTD6_9FIRM</name>
<evidence type="ECO:0000256" key="1">
    <source>
        <dbReference type="ARBA" id="ARBA00004651"/>
    </source>
</evidence>
<dbReference type="OrthoDB" id="9770492at2"/>
<feature type="transmembrane region" description="Helical" evidence="6">
    <location>
        <begin position="71"/>
        <end position="90"/>
    </location>
</feature>
<dbReference type="EMBL" id="LEKT01000046">
    <property type="protein sequence ID" value="KMO85784.1"/>
    <property type="molecule type" value="Genomic_DNA"/>
</dbReference>
<keyword evidence="5 6" id="KW-0472">Membrane</keyword>
<feature type="transmembrane region" description="Helical" evidence="6">
    <location>
        <begin position="297"/>
        <end position="320"/>
    </location>
</feature>
<reference evidence="8 9" key="1">
    <citation type="submission" date="2015-06" db="EMBL/GenBank/DDBJ databases">
        <title>Draft genome sequence of beer spoilage bacterium Megasphaera cerevisiae type strain 20462.</title>
        <authorList>
            <person name="Kutumbaka K."/>
            <person name="Pasmowitz J."/>
            <person name="Mategko J."/>
            <person name="Reyes D."/>
            <person name="Friedrich A."/>
            <person name="Han S."/>
            <person name="Martens-Habbena W."/>
            <person name="Neal-McKinney J."/>
            <person name="Janagama H.K."/>
            <person name="Nadala C."/>
            <person name="Samadpour M."/>
        </authorList>
    </citation>
    <scope>NUCLEOTIDE SEQUENCE [LARGE SCALE GENOMIC DNA]</scope>
    <source>
        <strain evidence="8 9">DSM 20462</strain>
    </source>
</reference>